<reference evidence="1 3" key="1">
    <citation type="journal article" date="2018" name="Elife">
        <title>Discovery and characterization of a prevalent human gut bacterial enzyme sufficient for the inactivation of a family of plant toxins.</title>
        <authorList>
            <person name="Koppel N."/>
            <person name="Bisanz J.E."/>
            <person name="Pandelia M.E."/>
            <person name="Turnbaugh P.J."/>
            <person name="Balskus E.P."/>
        </authorList>
    </citation>
    <scope>NUCLEOTIDE SEQUENCE [LARGE SCALE GENOMIC DNA]</scope>
    <source>
        <strain evidence="1 3">DSM 16107</strain>
    </source>
</reference>
<evidence type="ECO:0000313" key="1">
    <source>
        <dbReference type="EMBL" id="RDB70685.1"/>
    </source>
</evidence>
<dbReference type="OrthoDB" id="3183843at2"/>
<dbReference type="AlphaFoldDB" id="A0A3N0IQU0"/>
<dbReference type="RefSeq" id="WP_114545235.1">
    <property type="nucleotide sequence ID" value="NZ_PPTT01000004.1"/>
</dbReference>
<protein>
    <submittedName>
        <fullName evidence="2">Uncharacterized protein</fullName>
    </submittedName>
</protein>
<evidence type="ECO:0000313" key="3">
    <source>
        <dbReference type="Proteomes" id="UP000253817"/>
    </source>
</evidence>
<dbReference type="EMBL" id="QICC01000129">
    <property type="protein sequence ID" value="RNM39383.1"/>
    <property type="molecule type" value="Genomic_DNA"/>
</dbReference>
<comment type="caution">
    <text evidence="2">The sequence shown here is derived from an EMBL/GenBank/DDBJ whole genome shotgun (WGS) entry which is preliminary data.</text>
</comment>
<dbReference type="Proteomes" id="UP000270112">
    <property type="component" value="Unassembled WGS sequence"/>
</dbReference>
<dbReference type="EMBL" id="PPTT01000004">
    <property type="protein sequence ID" value="RDB70685.1"/>
    <property type="molecule type" value="Genomic_DNA"/>
</dbReference>
<organism evidence="2 4">
    <name type="scientific">Eggerthella sinensis</name>
    <dbReference type="NCBI Taxonomy" id="242230"/>
    <lineage>
        <taxon>Bacteria</taxon>
        <taxon>Bacillati</taxon>
        <taxon>Actinomycetota</taxon>
        <taxon>Coriobacteriia</taxon>
        <taxon>Eggerthellales</taxon>
        <taxon>Eggerthellaceae</taxon>
        <taxon>Eggerthella</taxon>
    </lineage>
</organism>
<evidence type="ECO:0000313" key="4">
    <source>
        <dbReference type="Proteomes" id="UP000270112"/>
    </source>
</evidence>
<proteinExistence type="predicted"/>
<keyword evidence="3" id="KW-1185">Reference proteome</keyword>
<reference evidence="2" key="3">
    <citation type="journal article" date="2019" name="Microbiol. Resour. Announc.">
        <title>Draft Genome Sequences of Type Strains of Gordonibacter faecihominis, Paraeggerthella hongkongensis, Parvibacter caecicola,Slackia equolifaciens, Slackia faecicanis, and Slackia isoflavoniconvertens.</title>
        <authorList>
            <person name="Danylec N."/>
            <person name="Stoll D.A."/>
            <person name="Dotsch A."/>
            <person name="Huch M."/>
        </authorList>
    </citation>
    <scope>NUCLEOTIDE SEQUENCE</scope>
    <source>
        <strain evidence="2">DSM 16107</strain>
    </source>
</reference>
<evidence type="ECO:0000313" key="2">
    <source>
        <dbReference type="EMBL" id="RNM39383.1"/>
    </source>
</evidence>
<name>A0A3N0IQU0_9ACTN</name>
<gene>
    <name evidence="1" type="ORF">C1876_02940</name>
    <name evidence="2" type="ORF">DMP09_16805</name>
</gene>
<sequence length="60" mass="7053">MESEAQRRANVKYKSENTVNLQVKLFPADRDIIEWLDGIDEGKAAYVRRLIREDMAKRSK</sequence>
<accession>A0A3N0IQU0</accession>
<dbReference type="Proteomes" id="UP000253817">
    <property type="component" value="Unassembled WGS sequence"/>
</dbReference>
<reference evidence="4" key="2">
    <citation type="submission" date="2018-05" db="EMBL/GenBank/DDBJ databases">
        <title>Genome Sequencing of selected type strains of the family Eggerthellaceae.</title>
        <authorList>
            <person name="Danylec N."/>
            <person name="Stoll D.A."/>
            <person name="Doetsch A."/>
            <person name="Huch M."/>
        </authorList>
    </citation>
    <scope>NUCLEOTIDE SEQUENCE [LARGE SCALE GENOMIC DNA]</scope>
    <source>
        <strain evidence="4">DSM 16107</strain>
    </source>
</reference>